<dbReference type="PANTHER" id="PTHR34997:SF1">
    <property type="entry name" value="PEPTIDOGLYCAN-BINDING LYSIN DOMAIN"/>
    <property type="match status" value="1"/>
</dbReference>
<dbReference type="InterPro" id="IPR036779">
    <property type="entry name" value="LysM_dom_sf"/>
</dbReference>
<feature type="domain" description="LysM" evidence="5">
    <location>
        <begin position="196"/>
        <end position="242"/>
    </location>
</feature>
<dbReference type="InterPro" id="IPR018392">
    <property type="entry name" value="LysM"/>
</dbReference>
<dbReference type="PANTHER" id="PTHR34997">
    <property type="entry name" value="AM15"/>
    <property type="match status" value="1"/>
</dbReference>
<feature type="chain" id="PRO_5003735538" description="LysM domain-containing protein" evidence="4">
    <location>
        <begin position="17"/>
        <end position="242"/>
    </location>
</feature>
<evidence type="ECO:0000256" key="3">
    <source>
        <dbReference type="SAM" id="MobiDB-lite"/>
    </source>
</evidence>
<evidence type="ECO:0000256" key="4">
    <source>
        <dbReference type="SAM" id="SignalP"/>
    </source>
</evidence>
<evidence type="ECO:0000256" key="2">
    <source>
        <dbReference type="ARBA" id="ARBA00023026"/>
    </source>
</evidence>
<sequence>MSRLLALALALYGVQAGPLMKRGTVPDDENCIASIPPGPDPAVVNAIYLAGVAQNVNMAVMQATYETCMQETRCNNISCGDQDSVGVFQQRPSMGWGSVEQIMDVTYSTNQFLAQAIPFSANNPGASPDGIAQGVQRAEAGNLYAQHIETANQLIQQAAAATGVSWGGISGGSGGGSAPAPAPPPPSGGGGSGCSSTYTPVPGDYCWLIANNNGISVESFLAKNPSIDSGCSNLQVGVAYCL</sequence>
<dbReference type="EMBL" id="JH687895">
    <property type="protein sequence ID" value="EJD35298.1"/>
    <property type="molecule type" value="Genomic_DNA"/>
</dbReference>
<evidence type="ECO:0000313" key="7">
    <source>
        <dbReference type="Proteomes" id="UP000006514"/>
    </source>
</evidence>
<dbReference type="Gene3D" id="3.10.350.10">
    <property type="entry name" value="LysM domain"/>
    <property type="match status" value="1"/>
</dbReference>
<dbReference type="Proteomes" id="UP000006514">
    <property type="component" value="Unassembled WGS sequence"/>
</dbReference>
<dbReference type="OrthoDB" id="5985073at2759"/>
<keyword evidence="1" id="KW-0147">Chitin-binding</keyword>
<evidence type="ECO:0000256" key="1">
    <source>
        <dbReference type="ARBA" id="ARBA00022669"/>
    </source>
</evidence>
<dbReference type="KEGG" id="adl:AURDEDRAFT_117414"/>
<feature type="signal peptide" evidence="4">
    <location>
        <begin position="1"/>
        <end position="16"/>
    </location>
</feature>
<dbReference type="GO" id="GO:0008061">
    <property type="term" value="F:chitin binding"/>
    <property type="evidence" value="ECO:0007669"/>
    <property type="project" value="UniProtKB-KW"/>
</dbReference>
<keyword evidence="4" id="KW-0732">Signal</keyword>
<gene>
    <name evidence="6" type="ORF">AURDEDRAFT_117414</name>
</gene>
<protein>
    <recommendedName>
        <fullName evidence="5">LysM domain-containing protein</fullName>
    </recommendedName>
</protein>
<evidence type="ECO:0000313" key="6">
    <source>
        <dbReference type="EMBL" id="EJD35298.1"/>
    </source>
</evidence>
<name>J0LEL7_AURST</name>
<accession>J0LEL7</accession>
<dbReference type="CDD" id="cd00118">
    <property type="entry name" value="LysM"/>
    <property type="match status" value="1"/>
</dbReference>
<reference evidence="7" key="1">
    <citation type="journal article" date="2012" name="Science">
        <title>The Paleozoic origin of enzymatic lignin decomposition reconstructed from 31 fungal genomes.</title>
        <authorList>
            <person name="Floudas D."/>
            <person name="Binder M."/>
            <person name="Riley R."/>
            <person name="Barry K."/>
            <person name="Blanchette R.A."/>
            <person name="Henrissat B."/>
            <person name="Martinez A.T."/>
            <person name="Otillar R."/>
            <person name="Spatafora J.W."/>
            <person name="Yadav J.S."/>
            <person name="Aerts A."/>
            <person name="Benoit I."/>
            <person name="Boyd A."/>
            <person name="Carlson A."/>
            <person name="Copeland A."/>
            <person name="Coutinho P.M."/>
            <person name="de Vries R.P."/>
            <person name="Ferreira P."/>
            <person name="Findley K."/>
            <person name="Foster B."/>
            <person name="Gaskell J."/>
            <person name="Glotzer D."/>
            <person name="Gorecki P."/>
            <person name="Heitman J."/>
            <person name="Hesse C."/>
            <person name="Hori C."/>
            <person name="Igarashi K."/>
            <person name="Jurgens J.A."/>
            <person name="Kallen N."/>
            <person name="Kersten P."/>
            <person name="Kohler A."/>
            <person name="Kuees U."/>
            <person name="Kumar T.K.A."/>
            <person name="Kuo A."/>
            <person name="LaButti K."/>
            <person name="Larrondo L.F."/>
            <person name="Lindquist E."/>
            <person name="Ling A."/>
            <person name="Lombard V."/>
            <person name="Lucas S."/>
            <person name="Lundell T."/>
            <person name="Martin R."/>
            <person name="McLaughlin D.J."/>
            <person name="Morgenstern I."/>
            <person name="Morin E."/>
            <person name="Murat C."/>
            <person name="Nagy L.G."/>
            <person name="Nolan M."/>
            <person name="Ohm R.A."/>
            <person name="Patyshakuliyeva A."/>
            <person name="Rokas A."/>
            <person name="Ruiz-Duenas F.J."/>
            <person name="Sabat G."/>
            <person name="Salamov A."/>
            <person name="Samejima M."/>
            <person name="Schmutz J."/>
            <person name="Slot J.C."/>
            <person name="St John F."/>
            <person name="Stenlid J."/>
            <person name="Sun H."/>
            <person name="Sun S."/>
            <person name="Syed K."/>
            <person name="Tsang A."/>
            <person name="Wiebenga A."/>
            <person name="Young D."/>
            <person name="Pisabarro A."/>
            <person name="Eastwood D.C."/>
            <person name="Martin F."/>
            <person name="Cullen D."/>
            <person name="Grigoriev I.V."/>
            <person name="Hibbett D.S."/>
        </authorList>
    </citation>
    <scope>NUCLEOTIDE SEQUENCE [LARGE SCALE GENOMIC DNA]</scope>
    <source>
        <strain evidence="7">TFB10046</strain>
    </source>
</reference>
<dbReference type="AlphaFoldDB" id="J0LEL7"/>
<dbReference type="Pfam" id="PF01476">
    <property type="entry name" value="LysM"/>
    <property type="match status" value="1"/>
</dbReference>
<dbReference type="PROSITE" id="PS51782">
    <property type="entry name" value="LYSM"/>
    <property type="match status" value="1"/>
</dbReference>
<organism evidence="6 7">
    <name type="scientific">Auricularia subglabra (strain TFB-10046 / SS5)</name>
    <name type="common">White-rot fungus</name>
    <name type="synonym">Auricularia delicata (strain TFB10046)</name>
    <dbReference type="NCBI Taxonomy" id="717982"/>
    <lineage>
        <taxon>Eukaryota</taxon>
        <taxon>Fungi</taxon>
        <taxon>Dikarya</taxon>
        <taxon>Basidiomycota</taxon>
        <taxon>Agaricomycotina</taxon>
        <taxon>Agaricomycetes</taxon>
        <taxon>Auriculariales</taxon>
        <taxon>Auriculariaceae</taxon>
        <taxon>Auricularia</taxon>
    </lineage>
</organism>
<keyword evidence="2" id="KW-0843">Virulence</keyword>
<dbReference type="InParanoid" id="J0LEL7"/>
<dbReference type="InterPro" id="IPR052210">
    <property type="entry name" value="LysM1-like"/>
</dbReference>
<keyword evidence="7" id="KW-1185">Reference proteome</keyword>
<evidence type="ECO:0000259" key="5">
    <source>
        <dbReference type="PROSITE" id="PS51782"/>
    </source>
</evidence>
<dbReference type="SUPFAM" id="SSF54106">
    <property type="entry name" value="LysM domain"/>
    <property type="match status" value="1"/>
</dbReference>
<proteinExistence type="predicted"/>
<feature type="region of interest" description="Disordered" evidence="3">
    <location>
        <begin position="171"/>
        <end position="194"/>
    </location>
</feature>